<keyword evidence="2" id="KW-1185">Reference proteome</keyword>
<reference evidence="1" key="1">
    <citation type="journal article" date="2021" name="Proc. Natl. Acad. Sci. U.S.A.">
        <title>Three genomes in the algal genus Volvox reveal the fate of a haploid sex-determining region after a transition to homothallism.</title>
        <authorList>
            <person name="Yamamoto K."/>
            <person name="Hamaji T."/>
            <person name="Kawai-Toyooka H."/>
            <person name="Matsuzaki R."/>
            <person name="Takahashi F."/>
            <person name="Nishimura Y."/>
            <person name="Kawachi M."/>
            <person name="Noguchi H."/>
            <person name="Minakuchi Y."/>
            <person name="Umen J.G."/>
            <person name="Toyoda A."/>
            <person name="Nozaki H."/>
        </authorList>
    </citation>
    <scope>NUCLEOTIDE SEQUENCE</scope>
    <source>
        <strain evidence="1">NIES-3780</strain>
    </source>
</reference>
<sequence>MASQVPEQGRIGNGRRSDAYIEARLRSDPSRQHHRPAISAAHPPCATIRAPLPNCVLLVWAMLLVLGVSMQAARATATDGPVAGGQKLASSYGNATAAFLLSSAGVPGPAQEPVSGVGHRWHMEQVTAVLGVAPDIPTGRLQPAQCPLTTTEVASGRVLATPNAHRPTMNDMASCAKAREWTGTMQEISTLAGVSRTLQGLIPIHAQL</sequence>
<organism evidence="1 2">
    <name type="scientific">Volvox africanus</name>
    <dbReference type="NCBI Taxonomy" id="51714"/>
    <lineage>
        <taxon>Eukaryota</taxon>
        <taxon>Viridiplantae</taxon>
        <taxon>Chlorophyta</taxon>
        <taxon>core chlorophytes</taxon>
        <taxon>Chlorophyceae</taxon>
        <taxon>CS clade</taxon>
        <taxon>Chlamydomonadales</taxon>
        <taxon>Volvocaceae</taxon>
        <taxon>Volvox</taxon>
    </lineage>
</organism>
<dbReference type="Proteomes" id="UP000747399">
    <property type="component" value="Unassembled WGS sequence"/>
</dbReference>
<evidence type="ECO:0000313" key="2">
    <source>
        <dbReference type="Proteomes" id="UP000747399"/>
    </source>
</evidence>
<gene>
    <name evidence="1" type="ORF">Vafri_13700</name>
</gene>
<dbReference type="EMBL" id="BNCO01000032">
    <property type="protein sequence ID" value="GIL58885.1"/>
    <property type="molecule type" value="Genomic_DNA"/>
</dbReference>
<protein>
    <submittedName>
        <fullName evidence="1">Uncharacterized protein</fullName>
    </submittedName>
</protein>
<evidence type="ECO:0000313" key="1">
    <source>
        <dbReference type="EMBL" id="GIL58885.1"/>
    </source>
</evidence>
<proteinExistence type="predicted"/>
<comment type="caution">
    <text evidence="1">The sequence shown here is derived from an EMBL/GenBank/DDBJ whole genome shotgun (WGS) entry which is preliminary data.</text>
</comment>
<accession>A0A8J4BD49</accession>
<dbReference type="AlphaFoldDB" id="A0A8J4BD49"/>
<name>A0A8J4BD49_9CHLO</name>